<dbReference type="InterPro" id="IPR002171">
    <property type="entry name" value="Ribosomal_uL2"/>
</dbReference>
<reference evidence="8 9" key="1">
    <citation type="submission" date="2018-02" db="EMBL/GenBank/DDBJ databases">
        <title>Genomic Reconstructions from Amazon Rainforest and Pasture Soil Reveal Novel Insights into the Physiology of Candidate Phyla in Tropical Sites.</title>
        <authorList>
            <person name="Kroeger M.E."/>
            <person name="Delmont T."/>
            <person name="Eren A.M."/>
            <person name="Guo J."/>
            <person name="Meyer K.M."/>
            <person name="Khan K."/>
            <person name="Rodrigues J.L.M."/>
            <person name="Bohannan B.J.M."/>
            <person name="Tringe S."/>
            <person name="Borges C.D."/>
            <person name="Tiedje J."/>
            <person name="Tsai S.M."/>
            <person name="Nusslein K."/>
        </authorList>
    </citation>
    <scope>NUCLEOTIDE SEQUENCE [LARGE SCALE GENOMIC DNA]</scope>
    <source>
        <strain evidence="8">Amazon FNV 2010 28 9</strain>
    </source>
</reference>
<dbReference type="NCBIfam" id="TIGR01171">
    <property type="entry name" value="rplB_bact"/>
    <property type="match status" value="1"/>
</dbReference>
<accession>A0A317JND0</accession>
<dbReference type="InterPro" id="IPR022669">
    <property type="entry name" value="Ribosomal_uL2_C"/>
</dbReference>
<dbReference type="Pfam" id="PF00181">
    <property type="entry name" value="Ribosomal_L2_N"/>
    <property type="match status" value="1"/>
</dbReference>
<dbReference type="FunFam" id="2.30.30.30:FF:000001">
    <property type="entry name" value="50S ribosomal protein L2"/>
    <property type="match status" value="1"/>
</dbReference>
<gene>
    <name evidence="5" type="primary">rplB</name>
    <name evidence="8" type="ORF">C5B42_03995</name>
</gene>
<dbReference type="FunFam" id="4.10.950.10:FF:000001">
    <property type="entry name" value="50S ribosomal protein L2"/>
    <property type="match status" value="1"/>
</dbReference>
<dbReference type="InterPro" id="IPR014722">
    <property type="entry name" value="Rib_uL2_dom2"/>
</dbReference>
<keyword evidence="5" id="KW-0699">rRNA-binding</keyword>
<evidence type="ECO:0000256" key="1">
    <source>
        <dbReference type="ARBA" id="ARBA00005636"/>
    </source>
</evidence>
<dbReference type="InterPro" id="IPR014726">
    <property type="entry name" value="Ribosomal_uL2_dom3"/>
</dbReference>
<dbReference type="InterPro" id="IPR005880">
    <property type="entry name" value="Ribosomal_uL2_bac/org-type"/>
</dbReference>
<evidence type="ECO:0000256" key="3">
    <source>
        <dbReference type="ARBA" id="ARBA00023274"/>
    </source>
</evidence>
<dbReference type="AlphaFoldDB" id="A0A317JND0"/>
<dbReference type="SMART" id="SM01382">
    <property type="entry name" value="Ribosomal_L2_C"/>
    <property type="match status" value="1"/>
</dbReference>
<dbReference type="GO" id="GO:0019843">
    <property type="term" value="F:rRNA binding"/>
    <property type="evidence" value="ECO:0007669"/>
    <property type="project" value="UniProtKB-UniRule"/>
</dbReference>
<evidence type="ECO:0000259" key="7">
    <source>
        <dbReference type="SMART" id="SM01383"/>
    </source>
</evidence>
<dbReference type="Proteomes" id="UP000246104">
    <property type="component" value="Unassembled WGS sequence"/>
</dbReference>
<comment type="subunit">
    <text evidence="5">Part of the 50S ribosomal subunit. Forms a bridge to the 30S subunit in the 70S ribosome.</text>
</comment>
<dbReference type="InterPro" id="IPR012340">
    <property type="entry name" value="NA-bd_OB-fold"/>
</dbReference>
<comment type="similarity">
    <text evidence="1 5">Belongs to the universal ribosomal protein uL2 family.</text>
</comment>
<keyword evidence="5" id="KW-0694">RNA-binding</keyword>
<sequence>MLKMYKPTTAGRRHRQDLANDVITKKRPEKALLAKGVYKRQGKNNDGKITVRHRGGGVKRKLRIIDFRRDKIGVPALVSAIEYDPMRSANIALLTYKDGEKRYILAPDGLKVGDALMSGADAGVQTGNTLPLSKIPVGMPIHNIELRPGKGGQLIRSAGSSALIQSKEGEFVAVLMPSKEVRLIKATCVATIGQVGNVEWKTVKFGKAGRLRKMGWRPTVRGTAMHPNAHPHGGGEGRSGVGLKYPKTPWGKHAHGTKTRNKNKYSWKMIVRDRRVK</sequence>
<comment type="caution">
    <text evidence="8">The sequence shown here is derived from an EMBL/GenBank/DDBJ whole genome shotgun (WGS) entry which is preliminary data.</text>
</comment>
<dbReference type="HAMAP" id="MF_01320_B">
    <property type="entry name" value="Ribosomal_uL2_B"/>
    <property type="match status" value="1"/>
</dbReference>
<name>A0A317JND0_9BACT</name>
<evidence type="ECO:0000313" key="8">
    <source>
        <dbReference type="EMBL" id="PWU23120.1"/>
    </source>
</evidence>
<organism evidence="8 9">
    <name type="scientific">Candidatus Cerribacteria bacterium 'Amazon FNV 2010 28 9'</name>
    <dbReference type="NCBI Taxonomy" id="2081795"/>
    <lineage>
        <taxon>Bacteria</taxon>
        <taxon>Candidatus Cerribacteria</taxon>
    </lineage>
</organism>
<dbReference type="GO" id="GO:0003735">
    <property type="term" value="F:structural constituent of ribosome"/>
    <property type="evidence" value="ECO:0007669"/>
    <property type="project" value="InterPro"/>
</dbReference>
<dbReference type="GO" id="GO:0015934">
    <property type="term" value="C:large ribosomal subunit"/>
    <property type="evidence" value="ECO:0007669"/>
    <property type="project" value="InterPro"/>
</dbReference>
<dbReference type="SUPFAM" id="SSF50104">
    <property type="entry name" value="Translation proteins SH3-like domain"/>
    <property type="match status" value="1"/>
</dbReference>
<protein>
    <recommendedName>
        <fullName evidence="4 5">Large ribosomal subunit protein uL2</fullName>
    </recommendedName>
</protein>
<dbReference type="PANTHER" id="PTHR13691:SF5">
    <property type="entry name" value="LARGE RIBOSOMAL SUBUNIT PROTEIN UL2M"/>
    <property type="match status" value="1"/>
</dbReference>
<evidence type="ECO:0000256" key="2">
    <source>
        <dbReference type="ARBA" id="ARBA00022980"/>
    </source>
</evidence>
<evidence type="ECO:0000313" key="9">
    <source>
        <dbReference type="Proteomes" id="UP000246104"/>
    </source>
</evidence>
<comment type="function">
    <text evidence="5">One of the primary rRNA binding proteins. Required for association of the 30S and 50S subunits to form the 70S ribosome, for tRNA binding and peptide bond formation. It has been suggested to have peptidyltransferase activity; this is somewhat controversial. Makes several contacts with the 16S rRNA in the 70S ribosome.</text>
</comment>
<dbReference type="InterPro" id="IPR008991">
    <property type="entry name" value="Translation_prot_SH3-like_sf"/>
</dbReference>
<dbReference type="PIRSF" id="PIRSF002158">
    <property type="entry name" value="Ribosomal_L2"/>
    <property type="match status" value="1"/>
</dbReference>
<proteinExistence type="inferred from homology"/>
<dbReference type="GO" id="GO:0016740">
    <property type="term" value="F:transferase activity"/>
    <property type="evidence" value="ECO:0007669"/>
    <property type="project" value="InterPro"/>
</dbReference>
<dbReference type="Gene3D" id="2.30.30.30">
    <property type="match status" value="1"/>
</dbReference>
<dbReference type="PANTHER" id="PTHR13691">
    <property type="entry name" value="RIBOSOMAL PROTEIN L2"/>
    <property type="match status" value="1"/>
</dbReference>
<dbReference type="EMBL" id="PSRQ01000045">
    <property type="protein sequence ID" value="PWU23120.1"/>
    <property type="molecule type" value="Genomic_DNA"/>
</dbReference>
<dbReference type="FunFam" id="2.40.50.140:FF:000003">
    <property type="entry name" value="50S ribosomal protein L2"/>
    <property type="match status" value="1"/>
</dbReference>
<evidence type="ECO:0000259" key="6">
    <source>
        <dbReference type="SMART" id="SM01382"/>
    </source>
</evidence>
<dbReference type="InterPro" id="IPR022666">
    <property type="entry name" value="Ribosomal_uL2_RNA-bd_dom"/>
</dbReference>
<dbReference type="GO" id="GO:0002181">
    <property type="term" value="P:cytoplasmic translation"/>
    <property type="evidence" value="ECO:0007669"/>
    <property type="project" value="TreeGrafter"/>
</dbReference>
<keyword evidence="3 5" id="KW-0687">Ribonucleoprotein</keyword>
<feature type="domain" description="Large ribosomal subunit protein uL2 C-terminal" evidence="6">
    <location>
        <begin position="124"/>
        <end position="253"/>
    </location>
</feature>
<dbReference type="Pfam" id="PF03947">
    <property type="entry name" value="Ribosomal_L2_C"/>
    <property type="match status" value="1"/>
</dbReference>
<dbReference type="SUPFAM" id="SSF50249">
    <property type="entry name" value="Nucleic acid-binding proteins"/>
    <property type="match status" value="1"/>
</dbReference>
<evidence type="ECO:0000256" key="5">
    <source>
        <dbReference type="HAMAP-Rule" id="MF_01320"/>
    </source>
</evidence>
<keyword evidence="2 5" id="KW-0689">Ribosomal protein</keyword>
<dbReference type="Gene3D" id="2.40.50.140">
    <property type="entry name" value="Nucleic acid-binding proteins"/>
    <property type="match status" value="1"/>
</dbReference>
<dbReference type="SMART" id="SM01383">
    <property type="entry name" value="Ribosomal_L2"/>
    <property type="match status" value="1"/>
</dbReference>
<dbReference type="Gene3D" id="4.10.950.10">
    <property type="entry name" value="Ribosomal protein L2, domain 3"/>
    <property type="match status" value="1"/>
</dbReference>
<evidence type="ECO:0000256" key="4">
    <source>
        <dbReference type="ARBA" id="ARBA00035242"/>
    </source>
</evidence>
<feature type="domain" description="Large ribosomal subunit protein uL2 RNA-binding" evidence="7">
    <location>
        <begin position="42"/>
        <end position="118"/>
    </location>
</feature>